<reference evidence="1" key="1">
    <citation type="submission" date="2021-02" db="EMBL/GenBank/DDBJ databases">
        <authorList>
            <person name="Dougan E. K."/>
            <person name="Rhodes N."/>
            <person name="Thang M."/>
            <person name="Chan C."/>
        </authorList>
    </citation>
    <scope>NUCLEOTIDE SEQUENCE</scope>
</reference>
<evidence type="ECO:0000313" key="2">
    <source>
        <dbReference type="Proteomes" id="UP000654075"/>
    </source>
</evidence>
<accession>A0A813EMW0</accession>
<dbReference type="Proteomes" id="UP000654075">
    <property type="component" value="Unassembled WGS sequence"/>
</dbReference>
<dbReference type="AlphaFoldDB" id="A0A813EMW0"/>
<dbReference type="EMBL" id="CAJNNV010011430">
    <property type="protein sequence ID" value="CAE8599741.1"/>
    <property type="molecule type" value="Genomic_DNA"/>
</dbReference>
<proteinExistence type="predicted"/>
<protein>
    <submittedName>
        <fullName evidence="1">Uncharacterized protein</fullName>
    </submittedName>
</protein>
<organism evidence="1 2">
    <name type="scientific">Polarella glacialis</name>
    <name type="common">Dinoflagellate</name>
    <dbReference type="NCBI Taxonomy" id="89957"/>
    <lineage>
        <taxon>Eukaryota</taxon>
        <taxon>Sar</taxon>
        <taxon>Alveolata</taxon>
        <taxon>Dinophyceae</taxon>
        <taxon>Suessiales</taxon>
        <taxon>Suessiaceae</taxon>
        <taxon>Polarella</taxon>
    </lineage>
</organism>
<gene>
    <name evidence="1" type="ORF">PGLA1383_LOCUS18087</name>
</gene>
<sequence>MSCLAGSAGYGMLPRNACGEELGFLFCSSDQSFVGARNCHSPCPFSMWGCVAFAQFKVSILCNMLQQLFEGAGHTRCPRLVRNTAEKFSRKSDAIVPLARQWLILLFLLCFPFNR</sequence>
<name>A0A813EMW0_POLGL</name>
<keyword evidence="2" id="KW-1185">Reference proteome</keyword>
<comment type="caution">
    <text evidence="1">The sequence shown here is derived from an EMBL/GenBank/DDBJ whole genome shotgun (WGS) entry which is preliminary data.</text>
</comment>
<evidence type="ECO:0000313" key="1">
    <source>
        <dbReference type="EMBL" id="CAE8599741.1"/>
    </source>
</evidence>